<dbReference type="InterPro" id="IPR002744">
    <property type="entry name" value="MIP18-like"/>
</dbReference>
<dbReference type="PANTHER" id="PTHR42831:SF3">
    <property type="entry name" value="1,2-PHENYLACETYL-COA EPOXIDASE, SUBUNIT D-RELATED"/>
    <property type="match status" value="1"/>
</dbReference>
<evidence type="ECO:0000259" key="2">
    <source>
        <dbReference type="Pfam" id="PF23451"/>
    </source>
</evidence>
<feature type="domain" description="MIP18 family-like" evidence="1">
    <location>
        <begin position="7"/>
        <end position="68"/>
    </location>
</feature>
<evidence type="ECO:0000259" key="1">
    <source>
        <dbReference type="Pfam" id="PF01883"/>
    </source>
</evidence>
<dbReference type="SUPFAM" id="SSF117916">
    <property type="entry name" value="Fe-S cluster assembly (FSCA) domain-like"/>
    <property type="match status" value="1"/>
</dbReference>
<dbReference type="RefSeq" id="WP_123234287.1">
    <property type="nucleotide sequence ID" value="NZ_RJSG01000002.1"/>
</dbReference>
<dbReference type="InterPro" id="IPR034904">
    <property type="entry name" value="FSCA_dom_sf"/>
</dbReference>
<name>A0A3N0DWG7_9ACTN</name>
<dbReference type="Gene3D" id="3.30.300.130">
    <property type="entry name" value="Fe-S cluster assembly (FSCA)"/>
    <property type="match status" value="1"/>
</dbReference>
<dbReference type="AlphaFoldDB" id="A0A3N0DWG7"/>
<keyword evidence="4" id="KW-1185">Reference proteome</keyword>
<dbReference type="Proteomes" id="UP000277094">
    <property type="component" value="Unassembled WGS sequence"/>
</dbReference>
<dbReference type="InterPro" id="IPR056572">
    <property type="entry name" value="Zn_ribbon_PaaD"/>
</dbReference>
<dbReference type="Pfam" id="PF01883">
    <property type="entry name" value="FeS_assembly_P"/>
    <property type="match status" value="1"/>
</dbReference>
<dbReference type="Pfam" id="PF23451">
    <property type="entry name" value="Zn_ribbon_PaaD"/>
    <property type="match status" value="1"/>
</dbReference>
<dbReference type="EMBL" id="RJSG01000002">
    <property type="protein sequence ID" value="RNL79783.1"/>
    <property type="molecule type" value="Genomic_DNA"/>
</dbReference>
<sequence>MSTPVADELRRRIEQVADPELPVVTIADLGILREITEHDGVLQVTITPTYAGCPAMDAIRADIAAAVSPHEVVVHTVLAPAWSTDDITETGRQRLAEHGVAPPAPVRGGPVDLTLGTRPVTPRCPHCGSGETREASPFSSTACKALYVCASCWEPFDYFKPL</sequence>
<evidence type="ECO:0000313" key="4">
    <source>
        <dbReference type="Proteomes" id="UP000277094"/>
    </source>
</evidence>
<evidence type="ECO:0000313" key="3">
    <source>
        <dbReference type="EMBL" id="RNL79783.1"/>
    </source>
</evidence>
<organism evidence="3 4">
    <name type="scientific">Nocardioides marmorisolisilvae</name>
    <dbReference type="NCBI Taxonomy" id="1542737"/>
    <lineage>
        <taxon>Bacteria</taxon>
        <taxon>Bacillati</taxon>
        <taxon>Actinomycetota</taxon>
        <taxon>Actinomycetes</taxon>
        <taxon>Propionibacteriales</taxon>
        <taxon>Nocardioidaceae</taxon>
        <taxon>Nocardioides</taxon>
    </lineage>
</organism>
<dbReference type="PANTHER" id="PTHR42831">
    <property type="entry name" value="FE-S PROTEIN MATURATION AUXILIARY FACTOR YITW"/>
    <property type="match status" value="1"/>
</dbReference>
<feature type="domain" description="PaaD zinc beta ribbon" evidence="2">
    <location>
        <begin position="119"/>
        <end position="160"/>
    </location>
</feature>
<gene>
    <name evidence="3" type="primary">paaJ</name>
    <name evidence="3" type="ORF">EFL95_12580</name>
</gene>
<dbReference type="NCBIfam" id="TIGR02159">
    <property type="entry name" value="PA_CoA_Oxy4"/>
    <property type="match status" value="1"/>
</dbReference>
<reference evidence="3 4" key="1">
    <citation type="submission" date="2018-11" db="EMBL/GenBank/DDBJ databases">
        <authorList>
            <person name="Li F."/>
        </authorList>
    </citation>
    <scope>NUCLEOTIDE SEQUENCE [LARGE SCALE GENOMIC DNA]</scope>
    <source>
        <strain evidence="3 4">KIS18-7</strain>
    </source>
</reference>
<accession>A0A3N0DWG7</accession>
<protein>
    <submittedName>
        <fullName evidence="3">Phenylacetate-CoA oxygenase subunit PaaJ</fullName>
    </submittedName>
</protein>
<comment type="caution">
    <text evidence="3">The sequence shown here is derived from an EMBL/GenBank/DDBJ whole genome shotgun (WGS) entry which is preliminary data.</text>
</comment>
<dbReference type="OrthoDB" id="3684942at2"/>
<dbReference type="InterPro" id="IPR052339">
    <property type="entry name" value="Fe-S_Maturation_MIP18"/>
</dbReference>
<proteinExistence type="predicted"/>
<dbReference type="InterPro" id="IPR011883">
    <property type="entry name" value="PaaD-like"/>
</dbReference>